<organism evidence="2 3">
    <name type="scientific">Leucobacter alluvii</name>
    <dbReference type="NCBI Taxonomy" id="340321"/>
    <lineage>
        <taxon>Bacteria</taxon>
        <taxon>Bacillati</taxon>
        <taxon>Actinomycetota</taxon>
        <taxon>Actinomycetes</taxon>
        <taxon>Micrococcales</taxon>
        <taxon>Microbacteriaceae</taxon>
        <taxon>Leucobacter</taxon>
    </lineage>
</organism>
<protein>
    <submittedName>
        <fullName evidence="2">Uncharacterized protein</fullName>
    </submittedName>
</protein>
<proteinExistence type="predicted"/>
<dbReference type="Proteomes" id="UP001501084">
    <property type="component" value="Unassembled WGS sequence"/>
</dbReference>
<dbReference type="EMBL" id="BAAAOP010000004">
    <property type="protein sequence ID" value="GAA2186635.1"/>
    <property type="molecule type" value="Genomic_DNA"/>
</dbReference>
<dbReference type="RefSeq" id="WP_211649762.1">
    <property type="nucleotide sequence ID" value="NZ_BAAAOP010000004.1"/>
</dbReference>
<gene>
    <name evidence="2" type="ORF">GCM10009786_08150</name>
</gene>
<name>A0ABN3B327_9MICO</name>
<evidence type="ECO:0000313" key="2">
    <source>
        <dbReference type="EMBL" id="GAA2186635.1"/>
    </source>
</evidence>
<sequence>MNGTERGSSKHGPELDEEMKHETSGTVQGHGYPHAEPFRDTEPMPDDTDGPEVVEAFERGDGEGDPARE</sequence>
<keyword evidence="3" id="KW-1185">Reference proteome</keyword>
<evidence type="ECO:0000313" key="3">
    <source>
        <dbReference type="Proteomes" id="UP001501084"/>
    </source>
</evidence>
<accession>A0ABN3B327</accession>
<feature type="compositionally biased region" description="Basic and acidic residues" evidence="1">
    <location>
        <begin position="7"/>
        <end position="23"/>
    </location>
</feature>
<evidence type="ECO:0000256" key="1">
    <source>
        <dbReference type="SAM" id="MobiDB-lite"/>
    </source>
</evidence>
<reference evidence="2 3" key="1">
    <citation type="journal article" date="2019" name="Int. J. Syst. Evol. Microbiol.">
        <title>The Global Catalogue of Microorganisms (GCM) 10K type strain sequencing project: providing services to taxonomists for standard genome sequencing and annotation.</title>
        <authorList>
            <consortium name="The Broad Institute Genomics Platform"/>
            <consortium name="The Broad Institute Genome Sequencing Center for Infectious Disease"/>
            <person name="Wu L."/>
            <person name="Ma J."/>
        </authorList>
    </citation>
    <scope>NUCLEOTIDE SEQUENCE [LARGE SCALE GENOMIC DNA]</scope>
    <source>
        <strain evidence="2 3">JCM 14919</strain>
    </source>
</reference>
<feature type="compositionally biased region" description="Basic and acidic residues" evidence="1">
    <location>
        <begin position="56"/>
        <end position="69"/>
    </location>
</feature>
<comment type="caution">
    <text evidence="2">The sequence shown here is derived from an EMBL/GenBank/DDBJ whole genome shotgun (WGS) entry which is preliminary data.</text>
</comment>
<feature type="compositionally biased region" description="Acidic residues" evidence="1">
    <location>
        <begin position="43"/>
        <end position="52"/>
    </location>
</feature>
<feature type="region of interest" description="Disordered" evidence="1">
    <location>
        <begin position="1"/>
        <end position="69"/>
    </location>
</feature>